<evidence type="ECO:0000313" key="3">
    <source>
        <dbReference type="Ensembl" id="ENSCCNP00000000761.1"/>
    </source>
</evidence>
<evidence type="ECO:0000259" key="2">
    <source>
        <dbReference type="Pfam" id="PF01140"/>
    </source>
</evidence>
<dbReference type="InterPro" id="IPR000840">
    <property type="entry name" value="G_retro_matrix"/>
</dbReference>
<proteinExistence type="predicted"/>
<dbReference type="SUPFAM" id="SSF47836">
    <property type="entry name" value="Retroviral matrix proteins"/>
    <property type="match status" value="1"/>
</dbReference>
<accession>A0A8C0W0P1</accession>
<dbReference type="Pfam" id="PF01140">
    <property type="entry name" value="Gag_MA"/>
    <property type="match status" value="1"/>
</dbReference>
<protein>
    <recommendedName>
        <fullName evidence="2">Gamma-retroviral matrix protein domain-containing protein</fullName>
    </recommendedName>
</protein>
<dbReference type="InterPro" id="IPR050462">
    <property type="entry name" value="Retroviral_Gag-Pol_poly"/>
</dbReference>
<feature type="compositionally biased region" description="Pro residues" evidence="1">
    <location>
        <begin position="173"/>
        <end position="183"/>
    </location>
</feature>
<dbReference type="InterPro" id="IPR010999">
    <property type="entry name" value="Retrovr_matrix"/>
</dbReference>
<evidence type="ECO:0000256" key="1">
    <source>
        <dbReference type="SAM" id="MobiDB-lite"/>
    </source>
</evidence>
<dbReference type="Ensembl" id="ENSCCNT00000000976.1">
    <property type="protein sequence ID" value="ENSCCNP00000000761.1"/>
    <property type="gene ID" value="ENSCCNG00000000854.1"/>
</dbReference>
<reference evidence="3" key="1">
    <citation type="submission" date="2023-09" db="UniProtKB">
        <authorList>
            <consortium name="Ensembl"/>
        </authorList>
    </citation>
    <scope>IDENTIFICATION</scope>
</reference>
<sequence>MGQAQVTPKTLFLSHFSEIRAKGHNYGVEIKKGKFNTLFSAEWPTFNVDWPPQGTFSLDTIKKVREVINRPGLHGHPDQYPYILMWQTLVEDPPSWLQPFIHESPADRPMILAVSGNTPIPVTSPKKPILQEEPILHLSLIDLDFEVNPPLYAAAAAAPLQPEAAGPLSLPTRQPPCLHPLPQSPDRRGDSGRVGSERKPQRRSPPPLPLGPPSSWCGPWVVLVPMGDASISIGLFQVVTCTTGKPRILLFLRTLEASLICSSPFCILTVPRGMTVSSSLRLYSALRNGSRFSLKKECPPQQRTTDHPAEPD</sequence>
<dbReference type="InterPro" id="IPR036946">
    <property type="entry name" value="G_retro_matrix_sf"/>
</dbReference>
<name>A0A8C0W0P1_CASCN</name>
<feature type="domain" description="Gamma-retroviral matrix protein" evidence="2">
    <location>
        <begin position="2"/>
        <end position="106"/>
    </location>
</feature>
<organism evidence="3">
    <name type="scientific">Castor canadensis</name>
    <name type="common">American beaver</name>
    <dbReference type="NCBI Taxonomy" id="51338"/>
    <lineage>
        <taxon>Eukaryota</taxon>
        <taxon>Metazoa</taxon>
        <taxon>Chordata</taxon>
        <taxon>Craniata</taxon>
        <taxon>Vertebrata</taxon>
        <taxon>Euteleostomi</taxon>
        <taxon>Mammalia</taxon>
        <taxon>Eutheria</taxon>
        <taxon>Euarchontoglires</taxon>
        <taxon>Glires</taxon>
        <taxon>Rodentia</taxon>
        <taxon>Castorimorpha</taxon>
        <taxon>Castoridae</taxon>
        <taxon>Castor</taxon>
    </lineage>
</organism>
<dbReference type="AlphaFoldDB" id="A0A8C0W0P1"/>
<dbReference type="PANTHER" id="PTHR33166">
    <property type="entry name" value="GAG_P30 DOMAIN-CONTAINING PROTEIN"/>
    <property type="match status" value="1"/>
</dbReference>
<dbReference type="Gene3D" id="1.10.150.180">
    <property type="entry name" value="Gamma-retroviral matrix domain"/>
    <property type="match status" value="1"/>
</dbReference>
<feature type="compositionally biased region" description="Basic and acidic residues" evidence="1">
    <location>
        <begin position="185"/>
        <end position="199"/>
    </location>
</feature>
<feature type="region of interest" description="Disordered" evidence="1">
    <location>
        <begin position="164"/>
        <end position="211"/>
    </location>
</feature>